<reference evidence="1 2" key="1">
    <citation type="submission" date="2019-07" db="EMBL/GenBank/DDBJ databases">
        <title>Shewanella sp. YLB-06 whole genomic sequence.</title>
        <authorList>
            <person name="Yu L."/>
        </authorList>
    </citation>
    <scope>NUCLEOTIDE SEQUENCE [LARGE SCALE GENOMIC DNA]</scope>
    <source>
        <strain evidence="1 2">YLB-06</strain>
    </source>
</reference>
<dbReference type="EMBL" id="CP041614">
    <property type="protein sequence ID" value="QDO86348.1"/>
    <property type="molecule type" value="Genomic_DNA"/>
</dbReference>
<dbReference type="Proteomes" id="UP000315947">
    <property type="component" value="Chromosome"/>
</dbReference>
<accession>A0ABX5X4T4</accession>
<proteinExistence type="predicted"/>
<organism evidence="1 2">
    <name type="scientific">Shewanella psychropiezotolerans</name>
    <dbReference type="NCBI Taxonomy" id="2593655"/>
    <lineage>
        <taxon>Bacteria</taxon>
        <taxon>Pseudomonadati</taxon>
        <taxon>Pseudomonadota</taxon>
        <taxon>Gammaproteobacteria</taxon>
        <taxon>Alteromonadales</taxon>
        <taxon>Shewanellaceae</taxon>
        <taxon>Shewanella</taxon>
    </lineage>
</organism>
<keyword evidence="2" id="KW-1185">Reference proteome</keyword>
<evidence type="ECO:0000313" key="1">
    <source>
        <dbReference type="EMBL" id="QDO86348.1"/>
    </source>
</evidence>
<sequence length="94" mass="10471">MANNIGDKQGVIYQTPQTQTEVAQASSVLFKDKHIGLISQASPLVSKQQSAQRLRHLLIDRFPQVPQQKIDGLFTSVTDDISAKSLKDRQIKLI</sequence>
<evidence type="ECO:0000313" key="2">
    <source>
        <dbReference type="Proteomes" id="UP000315947"/>
    </source>
</evidence>
<dbReference type="RefSeq" id="WP_144048635.1">
    <property type="nucleotide sequence ID" value="NZ_CP041614.1"/>
</dbReference>
<name>A0ABX5X4T4_9GAMM</name>
<gene>
    <name evidence="1" type="ORF">FM037_27625</name>
</gene>
<protein>
    <submittedName>
        <fullName evidence="1">Uncharacterized protein</fullName>
    </submittedName>
</protein>